<evidence type="ECO:0000256" key="1">
    <source>
        <dbReference type="SAM" id="MobiDB-lite"/>
    </source>
</evidence>
<dbReference type="EMBL" id="JAESVN010000002">
    <property type="protein sequence ID" value="MBL4917027.1"/>
    <property type="molecule type" value="Genomic_DNA"/>
</dbReference>
<dbReference type="RefSeq" id="WP_202687817.1">
    <property type="nucleotide sequence ID" value="NZ_JAESVN010000002.1"/>
</dbReference>
<dbReference type="Proteomes" id="UP000648908">
    <property type="component" value="Unassembled WGS sequence"/>
</dbReference>
<accession>A0A8K0Y0N4</accession>
<evidence type="ECO:0000313" key="2">
    <source>
        <dbReference type="EMBL" id="MBL4917027.1"/>
    </source>
</evidence>
<name>A0A8K0Y0N4_9RHOB</name>
<feature type="region of interest" description="Disordered" evidence="1">
    <location>
        <begin position="708"/>
        <end position="763"/>
    </location>
</feature>
<keyword evidence="3" id="KW-1185">Reference proteome</keyword>
<proteinExistence type="predicted"/>
<protein>
    <submittedName>
        <fullName evidence="2">Uncharacterized protein</fullName>
    </submittedName>
</protein>
<comment type="caution">
    <text evidence="2">The sequence shown here is derived from an EMBL/GenBank/DDBJ whole genome shotgun (WGS) entry which is preliminary data.</text>
</comment>
<reference evidence="2" key="1">
    <citation type="submission" date="2021-01" db="EMBL/GenBank/DDBJ databases">
        <title>Tabrizicola alba sp. nov. a motile alkaliphilic bacterium isolated from a soda lake.</title>
        <authorList>
            <person name="Szuroczki S."/>
            <person name="Abbaszade G."/>
            <person name="Schumann P."/>
            <person name="Toth E."/>
        </authorList>
    </citation>
    <scope>NUCLEOTIDE SEQUENCE</scope>
    <source>
        <strain evidence="2">DMG-N-6</strain>
    </source>
</reference>
<dbReference type="AlphaFoldDB" id="A0A8K0Y0N4"/>
<sequence length="786" mass="82646">MVPQRLHHATLIIWLLAGMALAGVQRAEAQSVRVTSGEHDGFSRIVLQYSTATDWRLSRTETGYALATGGPPPRYDLTNVFRLIPRDRLTAIFADPADGGLRLGIGCACHILPFELRPGLVVLDIRDGPPPEGSSFERTAAGDIAPPLQISFRPPARPAARPGDPPDRPALPPETGALNWRQDVAEASRLAPPAQDLPLPTPGLEETRDAILRELARGVAEGVVDVTQDLPGATRPPPGGRVDSHIRIGPEAPAAPGIDPAAARRLPGMLTADGRDCIADDRLDLSGWGREGDVAATIGLLRGRLLGEFDRPDPDATAEAIRYFLHLGFGAEARGLIDSFEIALPDADLWRGLALLLDGEAPDPDVFAGMQVCDSAAALWAALGLADLSRHPMTDRAAVARGFSALPLHLRHHLGPRLAETFRAAGDLSTASAIRDAILRAPGDPGPEVRLMEAGLRLARQDANEADLAARPLLEPIMAGSGPSAIEATVALIEAEIAAGRVAGADLTTTAAAFLHEAGNSERAGPLASALALALASQSRLDEGLALSPLSPGTEQRAWSVFAETARQDALLAAAVGRNPVEITRQPPETRLIVAERLEQAGLQRPALDWLAGLEGTAARLARARAHTGLRDWRAVLRGLAGLEDETALRLRARAFAALGDPGALALLAGPDAAGERRETAKRLEAWPALSNQGDDDIWGRAAALVTRGNASRDPASAPPAEPADDPPDAPAPPDSPEAPVEDETGDPGNNLQAQDATGELETARQLIEESRAARATIKALLTALP</sequence>
<gene>
    <name evidence="2" type="ORF">JL811_07295</name>
</gene>
<organism evidence="2 3">
    <name type="scientific">Szabonella alba</name>
    <dbReference type="NCBI Taxonomy" id="2804194"/>
    <lineage>
        <taxon>Bacteria</taxon>
        <taxon>Pseudomonadati</taxon>
        <taxon>Pseudomonadota</taxon>
        <taxon>Alphaproteobacteria</taxon>
        <taxon>Rhodobacterales</taxon>
        <taxon>Paracoccaceae</taxon>
        <taxon>Szabonella</taxon>
    </lineage>
</organism>
<evidence type="ECO:0000313" key="3">
    <source>
        <dbReference type="Proteomes" id="UP000648908"/>
    </source>
</evidence>
<feature type="region of interest" description="Disordered" evidence="1">
    <location>
        <begin position="147"/>
        <end position="175"/>
    </location>
</feature>